<organism evidence="12 13">
    <name type="scientific">Lentilactobacillus kisonensis F0435</name>
    <dbReference type="NCBI Taxonomy" id="797516"/>
    <lineage>
        <taxon>Bacteria</taxon>
        <taxon>Bacillati</taxon>
        <taxon>Bacillota</taxon>
        <taxon>Bacilli</taxon>
        <taxon>Lactobacillales</taxon>
        <taxon>Lactobacillaceae</taxon>
        <taxon>Lentilactobacillus</taxon>
    </lineage>
</organism>
<dbReference type="HOGENOM" id="CLU_101379_2_1_9"/>
<dbReference type="HAMAP" id="MF_00105">
    <property type="entry name" value="GreA_GreB"/>
    <property type="match status" value="1"/>
</dbReference>
<evidence type="ECO:0000256" key="7">
    <source>
        <dbReference type="ARBA" id="ARBA00030776"/>
    </source>
</evidence>
<dbReference type="Gene3D" id="3.10.50.30">
    <property type="entry name" value="Transcription elongation factor, GreA/GreB, C-terminal domain"/>
    <property type="match status" value="1"/>
</dbReference>
<evidence type="ECO:0000256" key="3">
    <source>
        <dbReference type="ARBA" id="ARBA00023015"/>
    </source>
</evidence>
<evidence type="ECO:0000259" key="10">
    <source>
        <dbReference type="Pfam" id="PF01272"/>
    </source>
</evidence>
<dbReference type="Pfam" id="PF03449">
    <property type="entry name" value="GreA_GreB_N"/>
    <property type="match status" value="1"/>
</dbReference>
<dbReference type="AlphaFoldDB" id="H1LKQ9"/>
<dbReference type="Pfam" id="PF01272">
    <property type="entry name" value="GreA_GreB"/>
    <property type="match status" value="1"/>
</dbReference>
<proteinExistence type="inferred from homology"/>
<dbReference type="PROSITE" id="PS00830">
    <property type="entry name" value="GREAB_2"/>
    <property type="match status" value="1"/>
</dbReference>
<accession>H1LKQ9</accession>
<dbReference type="InterPro" id="IPR006359">
    <property type="entry name" value="Tscrpt_elong_fac_GreA"/>
</dbReference>
<dbReference type="GO" id="GO:0003677">
    <property type="term" value="F:DNA binding"/>
    <property type="evidence" value="ECO:0007669"/>
    <property type="project" value="UniProtKB-UniRule"/>
</dbReference>
<evidence type="ECO:0000256" key="5">
    <source>
        <dbReference type="ARBA" id="ARBA00023163"/>
    </source>
</evidence>
<dbReference type="NCBIfam" id="NF001263">
    <property type="entry name" value="PRK00226.1-4"/>
    <property type="match status" value="1"/>
</dbReference>
<dbReference type="PANTHER" id="PTHR30437">
    <property type="entry name" value="TRANSCRIPTION ELONGATION FACTOR GREA"/>
    <property type="match status" value="1"/>
</dbReference>
<dbReference type="PIRSF" id="PIRSF006092">
    <property type="entry name" value="GreA_GreB"/>
    <property type="match status" value="1"/>
</dbReference>
<dbReference type="InterPro" id="IPR018151">
    <property type="entry name" value="TF_GreA/GreB_CS"/>
</dbReference>
<comment type="function">
    <text evidence="6 8 9">Necessary for efficient RNA polymerase transcription elongation past template-encoded arresting sites. The arresting sites in DNA have the property of trapping a certain fraction of elongating RNA polymerases that pass through, resulting in locked ternary complexes. Cleavage of the nascent transcript by cleavage factors such as GreA or GreB allows the resumption of elongation from the new 3'terminus. GreA releases sequences of 2 to 3 nucleotides.</text>
</comment>
<dbReference type="SUPFAM" id="SSF54534">
    <property type="entry name" value="FKBP-like"/>
    <property type="match status" value="1"/>
</dbReference>
<comment type="caution">
    <text evidence="12">The sequence shown here is derived from an EMBL/GenBank/DDBJ whole genome shotgun (WGS) entry which is preliminary data.</text>
</comment>
<dbReference type="InterPro" id="IPR028624">
    <property type="entry name" value="Tscrpt_elong_fac_GreA/B"/>
</dbReference>
<keyword evidence="4 8" id="KW-0238">DNA-binding</keyword>
<evidence type="ECO:0000259" key="11">
    <source>
        <dbReference type="Pfam" id="PF03449"/>
    </source>
</evidence>
<evidence type="ECO:0000256" key="8">
    <source>
        <dbReference type="HAMAP-Rule" id="MF_00105"/>
    </source>
</evidence>
<dbReference type="InterPro" id="IPR001437">
    <property type="entry name" value="Tscrpt_elong_fac_GreA/B_C"/>
</dbReference>
<dbReference type="PATRIC" id="fig|797516.3.peg.2882"/>
<dbReference type="NCBIfam" id="TIGR01462">
    <property type="entry name" value="greA"/>
    <property type="match status" value="1"/>
</dbReference>
<dbReference type="PANTHER" id="PTHR30437:SF4">
    <property type="entry name" value="TRANSCRIPTION ELONGATION FACTOR GREA"/>
    <property type="match status" value="1"/>
</dbReference>
<feature type="domain" description="Transcription elongation factor GreA/GreB C-terminal" evidence="10">
    <location>
        <begin position="94"/>
        <end position="167"/>
    </location>
</feature>
<dbReference type="EMBL" id="AGRJ01000274">
    <property type="protein sequence ID" value="EHO46195.1"/>
    <property type="molecule type" value="Genomic_DNA"/>
</dbReference>
<dbReference type="Gene3D" id="1.10.287.180">
    <property type="entry name" value="Transcription elongation factor, GreA/GreB, N-terminal domain"/>
    <property type="match status" value="1"/>
</dbReference>
<evidence type="ECO:0000256" key="9">
    <source>
        <dbReference type="RuleBase" id="RU000556"/>
    </source>
</evidence>
<dbReference type="GO" id="GO:0006354">
    <property type="term" value="P:DNA-templated transcription elongation"/>
    <property type="evidence" value="ECO:0007669"/>
    <property type="project" value="TreeGrafter"/>
</dbReference>
<gene>
    <name evidence="8" type="primary">greA</name>
    <name evidence="12" type="ORF">HMPREF9104_03213</name>
</gene>
<evidence type="ECO:0000256" key="6">
    <source>
        <dbReference type="ARBA" id="ARBA00024916"/>
    </source>
</evidence>
<evidence type="ECO:0000313" key="12">
    <source>
        <dbReference type="EMBL" id="EHO46195.1"/>
    </source>
</evidence>
<dbReference type="InterPro" id="IPR036805">
    <property type="entry name" value="Tscrpt_elong_fac_GreA/B_N_sf"/>
</dbReference>
<evidence type="ECO:0000313" key="13">
    <source>
        <dbReference type="Proteomes" id="UP000005025"/>
    </source>
</evidence>
<dbReference type="Proteomes" id="UP000005025">
    <property type="component" value="Unassembled WGS sequence"/>
</dbReference>
<reference evidence="12 13" key="1">
    <citation type="submission" date="2011-09" db="EMBL/GenBank/DDBJ databases">
        <authorList>
            <person name="Weinstock G."/>
            <person name="Sodergren E."/>
            <person name="Clifton S."/>
            <person name="Fulton L."/>
            <person name="Fulton B."/>
            <person name="Courtney L."/>
            <person name="Fronick C."/>
            <person name="Harrison M."/>
            <person name="Strong C."/>
            <person name="Farmer C."/>
            <person name="Delahaunty K."/>
            <person name="Markovic C."/>
            <person name="Hall O."/>
            <person name="Minx P."/>
            <person name="Tomlinson C."/>
            <person name="Mitreva M."/>
            <person name="Hou S."/>
            <person name="Chen J."/>
            <person name="Wollam A."/>
            <person name="Pepin K.H."/>
            <person name="Johnson M."/>
            <person name="Bhonagiri V."/>
            <person name="Zhang X."/>
            <person name="Suruliraj S."/>
            <person name="Warren W."/>
            <person name="Chinwalla A."/>
            <person name="Mardis E.R."/>
            <person name="Wilson R.K."/>
        </authorList>
    </citation>
    <scope>NUCLEOTIDE SEQUENCE [LARGE SCALE GENOMIC DNA]</scope>
    <source>
        <strain evidence="12 13">F0435</strain>
    </source>
</reference>
<dbReference type="InterPro" id="IPR036953">
    <property type="entry name" value="GreA/GreB_C_sf"/>
</dbReference>
<dbReference type="FunFam" id="1.10.287.180:FF:000001">
    <property type="entry name" value="Transcription elongation factor GreA"/>
    <property type="match status" value="1"/>
</dbReference>
<keyword evidence="12" id="KW-0648">Protein biosynthesis</keyword>
<comment type="similarity">
    <text evidence="1 8 9">Belongs to the GreA/GreB family.</text>
</comment>
<dbReference type="GO" id="GO:0032784">
    <property type="term" value="P:regulation of DNA-templated transcription elongation"/>
    <property type="evidence" value="ECO:0007669"/>
    <property type="project" value="UniProtKB-UniRule"/>
</dbReference>
<evidence type="ECO:0000256" key="2">
    <source>
        <dbReference type="ARBA" id="ARBA00013729"/>
    </source>
</evidence>
<sequence>MLSIIKNCKGELSLEPNFNKITKAGYDHLKAEIRDLEAARPNKIKILSAARALGDLSENAEYSAAKRDLRHLESRMRFLKKQLQYAKIYTPSNQDTVEVDKTVTFEFMDDHATQTYQIVGTPEVDIEHKKISIASPIGSALLNHHSGDVVTVAAPNLTYKIKIVSIKI</sequence>
<keyword evidence="3 8" id="KW-0805">Transcription regulation</keyword>
<dbReference type="InterPro" id="IPR023459">
    <property type="entry name" value="Tscrpt_elong_fac_GreA/B_fam"/>
</dbReference>
<feature type="domain" description="Transcription elongation factor GreA/GreB N-terminal" evidence="11">
    <location>
        <begin position="20"/>
        <end position="88"/>
    </location>
</feature>
<dbReference type="GO" id="GO:0070063">
    <property type="term" value="F:RNA polymerase binding"/>
    <property type="evidence" value="ECO:0007669"/>
    <property type="project" value="InterPro"/>
</dbReference>
<keyword evidence="12" id="KW-0251">Elongation factor</keyword>
<keyword evidence="5 8" id="KW-0804">Transcription</keyword>
<dbReference type="STRING" id="797516.HMPREF9104_03213"/>
<evidence type="ECO:0000256" key="4">
    <source>
        <dbReference type="ARBA" id="ARBA00023125"/>
    </source>
</evidence>
<protein>
    <recommendedName>
        <fullName evidence="2 8">Transcription elongation factor GreA</fullName>
    </recommendedName>
    <alternativeName>
        <fullName evidence="7 8">Transcript cleavage factor GreA</fullName>
    </alternativeName>
</protein>
<dbReference type="SUPFAM" id="SSF46557">
    <property type="entry name" value="GreA transcript cleavage protein, N-terminal domain"/>
    <property type="match status" value="1"/>
</dbReference>
<dbReference type="InterPro" id="IPR022691">
    <property type="entry name" value="Tscrpt_elong_fac_GreA/B_N"/>
</dbReference>
<dbReference type="GO" id="GO:0003746">
    <property type="term" value="F:translation elongation factor activity"/>
    <property type="evidence" value="ECO:0007669"/>
    <property type="project" value="UniProtKB-KW"/>
</dbReference>
<evidence type="ECO:0000256" key="1">
    <source>
        <dbReference type="ARBA" id="ARBA00008213"/>
    </source>
</evidence>
<name>H1LKQ9_9LACO</name>